<keyword evidence="1" id="KW-0812">Transmembrane</keyword>
<sequence>MFLTLLCFSFIVQAYLEGPPGPPQGVHVARWLLTWTPAPEEPDVTFTVQYRSFHESGWTDVPDCVQISSSQCNVTSAGGADQHGCTLLRVQAVRRGLTSEPVQACSKFGDPCTPEVRLSARPGSLTVHLPGNHSLALEHAAHAKHRVFYGKEGEPLKDYVDKVSSVTIQGLQEGQRYCVMTQFLLYQRPAGPPSCISCQLIPLSQHQSKQTWILAVVLLVVLPAVLTPLVVYLFMFRCGSVKRWLRSNRHSLSQHFFQDLSSEGHIHVSSIDPEEHFDRVTSIQASSPCTPLRASCPALEQH</sequence>
<protein>
    <recommendedName>
        <fullName evidence="2">Fibronectin type-III domain-containing protein</fullName>
    </recommendedName>
</protein>
<evidence type="ECO:0000313" key="3">
    <source>
        <dbReference type="EMBL" id="TNN03679.1"/>
    </source>
</evidence>
<evidence type="ECO:0000313" key="5">
    <source>
        <dbReference type="Proteomes" id="UP000516260"/>
    </source>
</evidence>
<dbReference type="CDD" id="cd00063">
    <property type="entry name" value="FN3"/>
    <property type="match status" value="1"/>
</dbReference>
<dbReference type="Proteomes" id="UP000516260">
    <property type="component" value="Chromosome 1"/>
</dbReference>
<accession>A0A4Z2CHF5</accession>
<keyword evidence="1" id="KW-1133">Transmembrane helix</keyword>
<dbReference type="AlphaFoldDB" id="A0A4Z2CHF5"/>
<evidence type="ECO:0000256" key="1">
    <source>
        <dbReference type="SAM" id="Phobius"/>
    </source>
</evidence>
<name>A0A4Z2CHF5_9TELE</name>
<dbReference type="GO" id="GO:0004896">
    <property type="term" value="F:cytokine receptor activity"/>
    <property type="evidence" value="ECO:0007669"/>
    <property type="project" value="TreeGrafter"/>
</dbReference>
<dbReference type="InterPro" id="IPR050650">
    <property type="entry name" value="Type-II_Cytokine-TF_Rcpt"/>
</dbReference>
<dbReference type="EMBL" id="SWLE01000001">
    <property type="protein sequence ID" value="TNN03679.1"/>
    <property type="molecule type" value="Genomic_DNA"/>
</dbReference>
<dbReference type="SUPFAM" id="SSF49265">
    <property type="entry name" value="Fibronectin type III"/>
    <property type="match status" value="2"/>
</dbReference>
<reference evidence="3 5" key="1">
    <citation type="submission" date="2019-04" db="EMBL/GenBank/DDBJ databases">
        <title>The sequence and de novo assembly of Takifugu bimaculatus genome using PacBio and Hi-C technologies.</title>
        <authorList>
            <person name="Xu P."/>
            <person name="Liu B."/>
            <person name="Zhou Z."/>
        </authorList>
    </citation>
    <scope>NUCLEOTIDE SEQUENCE [LARGE SCALE GENOMIC DNA]</scope>
    <source>
        <strain evidence="3">TB-2018</strain>
        <tissue evidence="3">Muscle</tissue>
    </source>
</reference>
<evidence type="ECO:0000313" key="4">
    <source>
        <dbReference type="EMBL" id="TNN03694.1"/>
    </source>
</evidence>
<keyword evidence="5" id="KW-1185">Reference proteome</keyword>
<dbReference type="InterPro" id="IPR003961">
    <property type="entry name" value="FN3_dom"/>
</dbReference>
<dbReference type="Gene3D" id="2.60.40.10">
    <property type="entry name" value="Immunoglobulins"/>
    <property type="match status" value="2"/>
</dbReference>
<evidence type="ECO:0000259" key="2">
    <source>
        <dbReference type="Pfam" id="PF01108"/>
    </source>
</evidence>
<gene>
    <name evidence="3" type="ORF">fugu_000708</name>
    <name evidence="4" type="ORF">fugu_000723</name>
</gene>
<dbReference type="InterPro" id="IPR036116">
    <property type="entry name" value="FN3_sf"/>
</dbReference>
<dbReference type="Pfam" id="PF01108">
    <property type="entry name" value="Tissue_fac"/>
    <property type="match status" value="1"/>
</dbReference>
<dbReference type="InterPro" id="IPR013783">
    <property type="entry name" value="Ig-like_fold"/>
</dbReference>
<dbReference type="EMBL" id="SWLE01000001">
    <property type="protein sequence ID" value="TNN03694.1"/>
    <property type="molecule type" value="Genomic_DNA"/>
</dbReference>
<proteinExistence type="predicted"/>
<keyword evidence="1" id="KW-0472">Membrane</keyword>
<feature type="domain" description="Fibronectin type-III" evidence="2">
    <location>
        <begin position="3"/>
        <end position="100"/>
    </location>
</feature>
<comment type="caution">
    <text evidence="3">The sequence shown here is derived from an EMBL/GenBank/DDBJ whole genome shotgun (WGS) entry which is preliminary data.</text>
</comment>
<dbReference type="GO" id="GO:0005886">
    <property type="term" value="C:plasma membrane"/>
    <property type="evidence" value="ECO:0007669"/>
    <property type="project" value="TreeGrafter"/>
</dbReference>
<organism evidence="3 5">
    <name type="scientific">Takifugu bimaculatus</name>
    <dbReference type="NCBI Taxonomy" id="433685"/>
    <lineage>
        <taxon>Eukaryota</taxon>
        <taxon>Metazoa</taxon>
        <taxon>Chordata</taxon>
        <taxon>Craniata</taxon>
        <taxon>Vertebrata</taxon>
        <taxon>Euteleostomi</taxon>
        <taxon>Actinopterygii</taxon>
        <taxon>Neopterygii</taxon>
        <taxon>Teleostei</taxon>
        <taxon>Neoteleostei</taxon>
        <taxon>Acanthomorphata</taxon>
        <taxon>Eupercaria</taxon>
        <taxon>Tetraodontiformes</taxon>
        <taxon>Tetradontoidea</taxon>
        <taxon>Tetraodontidae</taxon>
        <taxon>Takifugu</taxon>
    </lineage>
</organism>
<dbReference type="PANTHER" id="PTHR20859">
    <property type="entry name" value="INTERFERON/INTERLEUKIN RECEPTOR"/>
    <property type="match status" value="1"/>
</dbReference>
<feature type="transmembrane region" description="Helical" evidence="1">
    <location>
        <begin position="212"/>
        <end position="236"/>
    </location>
</feature>
<dbReference type="PANTHER" id="PTHR20859:SF84">
    <property type="entry name" value="INTERFERON ALPHA_BETA RECEPTOR 2"/>
    <property type="match status" value="1"/>
</dbReference>